<name>A0A9W8LS32_9FUNG</name>
<evidence type="ECO:0000313" key="3">
    <source>
        <dbReference type="Proteomes" id="UP001140094"/>
    </source>
</evidence>
<feature type="compositionally biased region" description="Low complexity" evidence="1">
    <location>
        <begin position="407"/>
        <end position="421"/>
    </location>
</feature>
<feature type="compositionally biased region" description="Low complexity" evidence="1">
    <location>
        <begin position="541"/>
        <end position="550"/>
    </location>
</feature>
<gene>
    <name evidence="2" type="primary">BUD7</name>
    <name evidence="2" type="ORF">H4R20_005493</name>
</gene>
<feature type="compositionally biased region" description="Basic and acidic residues" evidence="1">
    <location>
        <begin position="423"/>
        <end position="435"/>
    </location>
</feature>
<proteinExistence type="predicted"/>
<dbReference type="EMBL" id="JANBUO010001861">
    <property type="protein sequence ID" value="KAJ2796565.1"/>
    <property type="molecule type" value="Genomic_DNA"/>
</dbReference>
<evidence type="ECO:0000256" key="1">
    <source>
        <dbReference type="SAM" id="MobiDB-lite"/>
    </source>
</evidence>
<feature type="compositionally biased region" description="Basic and acidic residues" evidence="1">
    <location>
        <begin position="574"/>
        <end position="585"/>
    </location>
</feature>
<reference evidence="2" key="1">
    <citation type="submission" date="2022-07" db="EMBL/GenBank/DDBJ databases">
        <title>Phylogenomic reconstructions and comparative analyses of Kickxellomycotina fungi.</title>
        <authorList>
            <person name="Reynolds N.K."/>
            <person name="Stajich J.E."/>
            <person name="Barry K."/>
            <person name="Grigoriev I.V."/>
            <person name="Crous P."/>
            <person name="Smith M.E."/>
        </authorList>
    </citation>
    <scope>NUCLEOTIDE SEQUENCE</scope>
    <source>
        <strain evidence="2">NRRL 1565</strain>
    </source>
</reference>
<feature type="compositionally biased region" description="Acidic residues" evidence="1">
    <location>
        <begin position="318"/>
        <end position="328"/>
    </location>
</feature>
<dbReference type="Gene3D" id="1.25.40.10">
    <property type="entry name" value="Tetratricopeptide repeat domain"/>
    <property type="match status" value="2"/>
</dbReference>
<feature type="compositionally biased region" description="Basic and acidic residues" evidence="1">
    <location>
        <begin position="489"/>
        <end position="504"/>
    </location>
</feature>
<keyword evidence="3" id="KW-1185">Reference proteome</keyword>
<protein>
    <submittedName>
        <fullName evidence="2">Bud site selection protein</fullName>
    </submittedName>
</protein>
<feature type="region of interest" description="Disordered" evidence="1">
    <location>
        <begin position="311"/>
        <end position="596"/>
    </location>
</feature>
<dbReference type="OrthoDB" id="434695at2759"/>
<dbReference type="AlphaFoldDB" id="A0A9W8LS32"/>
<comment type="caution">
    <text evidence="2">The sequence shown here is derived from an EMBL/GenBank/DDBJ whole genome shotgun (WGS) entry which is preliminary data.</text>
</comment>
<dbReference type="PANTHER" id="PTHR31975">
    <property type="entry name" value="BUD SITE SELECTION PROTEIN 7-RELATED"/>
    <property type="match status" value="1"/>
</dbReference>
<accession>A0A9W8LS32</accession>
<feature type="compositionally biased region" description="Polar residues" evidence="1">
    <location>
        <begin position="341"/>
        <end position="354"/>
    </location>
</feature>
<dbReference type="GO" id="GO:0034044">
    <property type="term" value="C:exomer complex"/>
    <property type="evidence" value="ECO:0007669"/>
    <property type="project" value="TreeGrafter"/>
</dbReference>
<dbReference type="PANTHER" id="PTHR31975:SF1">
    <property type="entry name" value="BUD SITE SELECTION PROTEIN 7-RELATED"/>
    <property type="match status" value="1"/>
</dbReference>
<dbReference type="InterPro" id="IPR015374">
    <property type="entry name" value="ChAPs"/>
</dbReference>
<sequence>MVVEPREEARMIEALMDYFWSGWRLGSNAETQVASHAHNYLVDGLVSYFAGQGRFLDCATEILAPLAYAPLGGPQQQPQSQQQQQSRASLDFKGIDPEVASLLAEAYMNGDEEVQAVRVMHQALKAKPSCYPMLSTQAEFLRRKKQYAAARVIALMAVKYAPSEFHAWSELTEVYIDSGDFENALLTLNTCPMYTYVDRDYPRVPTPRRINYPVKSDVLADYNLGDNFTNGNYGPVPSGPRSSADSDAPGAAEEITQNETSFILRLSAPTLKGTFAHAYKLLTSIASTTGWDDLLQLRSRVFVMEEEYRNSAMPNATADDEDDDDEDDHVPLSSLRDRKNTISAASPTEVTTSEARAVDESMQNASDTEPTDSAKGEDVPASEKKDAVEDKQAEVQGEQPEDEGKQTEAQNEQTEAQGEQAETGEKVAEAEKQAEPEQIQSEPPAPPNQPKGKKKGKKGKGRKSKESAKALPEDNSAQPVAQPADEVELEPKDANGSLEHDGAKDSSIAALDSKMEDVSLSDDNNEKPAAPAGETAEEAAEQPTGEPEPQLTAPQIAAREAKEPEGGSPDDPEANQHGDAPKHEEEADGTAQGGNAEAAHVRKRLCERWLDNLIMILFDDLRTYTNWRTKMHNLRATGQQVMHQFTQAEWEALGDLALRLHRPSEAREAYEYALSIRFSAKAWLRLLEMYTGTYAAMQKEELQRHDDVIPFAPLGSTDALMMALDAAVWLAVYNDRWYNNMAYPNPLCNHIVKLVNIHGLSKVHNSLISMNLKPAVFSLVKGYLEIAERFDVMGARW</sequence>
<dbReference type="Pfam" id="PF09295">
    <property type="entry name" value="ChAPs"/>
    <property type="match status" value="3"/>
</dbReference>
<organism evidence="2 3">
    <name type="scientific">Coemansia guatemalensis</name>
    <dbReference type="NCBI Taxonomy" id="2761395"/>
    <lineage>
        <taxon>Eukaryota</taxon>
        <taxon>Fungi</taxon>
        <taxon>Fungi incertae sedis</taxon>
        <taxon>Zoopagomycota</taxon>
        <taxon>Kickxellomycotina</taxon>
        <taxon>Kickxellomycetes</taxon>
        <taxon>Kickxellales</taxon>
        <taxon>Kickxellaceae</taxon>
        <taxon>Coemansia</taxon>
    </lineage>
</organism>
<evidence type="ECO:0000313" key="2">
    <source>
        <dbReference type="EMBL" id="KAJ2796565.1"/>
    </source>
</evidence>
<dbReference type="SUPFAM" id="SSF48452">
    <property type="entry name" value="TPR-like"/>
    <property type="match status" value="1"/>
</dbReference>
<dbReference type="Proteomes" id="UP001140094">
    <property type="component" value="Unassembled WGS sequence"/>
</dbReference>
<dbReference type="GO" id="GO:0006893">
    <property type="term" value="P:Golgi to plasma membrane transport"/>
    <property type="evidence" value="ECO:0007669"/>
    <property type="project" value="UniProtKB-ARBA"/>
</dbReference>
<dbReference type="InterPro" id="IPR011990">
    <property type="entry name" value="TPR-like_helical_dom_sf"/>
</dbReference>
<feature type="compositionally biased region" description="Basic residues" evidence="1">
    <location>
        <begin position="451"/>
        <end position="463"/>
    </location>
</feature>
<feature type="compositionally biased region" description="Basic and acidic residues" evidence="1">
    <location>
        <begin position="372"/>
        <end position="393"/>
    </location>
</feature>
<feature type="region of interest" description="Disordered" evidence="1">
    <location>
        <begin position="231"/>
        <end position="252"/>
    </location>
</feature>